<dbReference type="Gene3D" id="3.40.50.720">
    <property type="entry name" value="NAD(P)-binding Rossmann-like Domain"/>
    <property type="match status" value="1"/>
</dbReference>
<name>A0ABW1PB26_9PSEU</name>
<dbReference type="SUPFAM" id="SSF55347">
    <property type="entry name" value="Glyceraldehyde-3-phosphate dehydrogenase-like, C-terminal domain"/>
    <property type="match status" value="1"/>
</dbReference>
<feature type="domain" description="GFO/IDH/MocA-like oxidoreductase" evidence="3">
    <location>
        <begin position="132"/>
        <end position="239"/>
    </location>
</feature>
<dbReference type="RefSeq" id="WP_380638276.1">
    <property type="nucleotide sequence ID" value="NZ_JBHSQO010000023.1"/>
</dbReference>
<evidence type="ECO:0000259" key="3">
    <source>
        <dbReference type="Pfam" id="PF22725"/>
    </source>
</evidence>
<organism evidence="4 5">
    <name type="scientific">Saccharothrix lopnurensis</name>
    <dbReference type="NCBI Taxonomy" id="1670621"/>
    <lineage>
        <taxon>Bacteria</taxon>
        <taxon>Bacillati</taxon>
        <taxon>Actinomycetota</taxon>
        <taxon>Actinomycetes</taxon>
        <taxon>Pseudonocardiales</taxon>
        <taxon>Pseudonocardiaceae</taxon>
        <taxon>Saccharothrix</taxon>
    </lineage>
</organism>
<reference evidence="5" key="1">
    <citation type="journal article" date="2019" name="Int. J. Syst. Evol. Microbiol.">
        <title>The Global Catalogue of Microorganisms (GCM) 10K type strain sequencing project: providing services to taxonomists for standard genome sequencing and annotation.</title>
        <authorList>
            <consortium name="The Broad Institute Genomics Platform"/>
            <consortium name="The Broad Institute Genome Sequencing Center for Infectious Disease"/>
            <person name="Wu L."/>
            <person name="Ma J."/>
        </authorList>
    </citation>
    <scope>NUCLEOTIDE SEQUENCE [LARGE SCALE GENOMIC DNA]</scope>
    <source>
        <strain evidence="5">CGMCC 4.7246</strain>
    </source>
</reference>
<sequence length="364" mass="38324">MTRTSAVVGTGAIAHAHAQAVVDLADRARLVGAVDVDPGRAASFGAKWDVPVYPDLAELLAGARPDLVHLCTPPGSHLALALECLAAGAVPVVEKPPVLSLAEFDRLRAAEAEAGLPVVTVFQHRFGSGAVRLRRLVAEGALGRPLLASATTLWFRDDDYFAVPWRGRWELEGGGPTMGHGIHQFDLMLSVLGRWTEVTAIAARQARPTDTEDVSAALVRFGSGALATVVNSLVSPRQTSLLRFDFERATVDLEHLYGYSDANWAVTAAPGVDDLAPLWAGEPVDTPSGHTAQLAAVLDALDTGATPPVTSADARLTMELVAATYASAFTGRTVAQGEITEGHPFHDRMVGSGAPWPATPRDEG</sequence>
<keyword evidence="5" id="KW-1185">Reference proteome</keyword>
<dbReference type="PANTHER" id="PTHR43249">
    <property type="entry name" value="UDP-N-ACETYL-2-AMINO-2-DEOXY-D-GLUCURONATE OXIDASE"/>
    <property type="match status" value="1"/>
</dbReference>
<dbReference type="InterPro" id="IPR036291">
    <property type="entry name" value="NAD(P)-bd_dom_sf"/>
</dbReference>
<accession>A0ABW1PB26</accession>
<comment type="caution">
    <text evidence="4">The sequence shown here is derived from an EMBL/GenBank/DDBJ whole genome shotgun (WGS) entry which is preliminary data.</text>
</comment>
<protein>
    <submittedName>
        <fullName evidence="4">Gfo/Idh/MocA family protein</fullName>
    </submittedName>
</protein>
<feature type="region of interest" description="Disordered" evidence="1">
    <location>
        <begin position="343"/>
        <end position="364"/>
    </location>
</feature>
<dbReference type="SUPFAM" id="SSF51735">
    <property type="entry name" value="NAD(P)-binding Rossmann-fold domains"/>
    <property type="match status" value="1"/>
</dbReference>
<dbReference type="Proteomes" id="UP001596220">
    <property type="component" value="Unassembled WGS sequence"/>
</dbReference>
<dbReference type="Pfam" id="PF22725">
    <property type="entry name" value="GFO_IDH_MocA_C3"/>
    <property type="match status" value="1"/>
</dbReference>
<evidence type="ECO:0000259" key="2">
    <source>
        <dbReference type="Pfam" id="PF01408"/>
    </source>
</evidence>
<gene>
    <name evidence="4" type="ORF">ACFP3R_22130</name>
</gene>
<dbReference type="Gene3D" id="3.30.360.10">
    <property type="entry name" value="Dihydrodipicolinate Reductase, domain 2"/>
    <property type="match status" value="1"/>
</dbReference>
<dbReference type="EMBL" id="JBHSQO010000023">
    <property type="protein sequence ID" value="MFC6091977.1"/>
    <property type="molecule type" value="Genomic_DNA"/>
</dbReference>
<dbReference type="InterPro" id="IPR055170">
    <property type="entry name" value="GFO_IDH_MocA-like_dom"/>
</dbReference>
<evidence type="ECO:0000313" key="4">
    <source>
        <dbReference type="EMBL" id="MFC6091977.1"/>
    </source>
</evidence>
<evidence type="ECO:0000313" key="5">
    <source>
        <dbReference type="Proteomes" id="UP001596220"/>
    </source>
</evidence>
<feature type="domain" description="Gfo/Idh/MocA-like oxidoreductase N-terminal" evidence="2">
    <location>
        <begin position="6"/>
        <end position="118"/>
    </location>
</feature>
<dbReference type="PANTHER" id="PTHR43249:SF1">
    <property type="entry name" value="D-GLUCOSIDE 3-DEHYDROGENASE"/>
    <property type="match status" value="1"/>
</dbReference>
<evidence type="ECO:0000256" key="1">
    <source>
        <dbReference type="SAM" id="MobiDB-lite"/>
    </source>
</evidence>
<dbReference type="InterPro" id="IPR000683">
    <property type="entry name" value="Gfo/Idh/MocA-like_OxRdtase_N"/>
</dbReference>
<proteinExistence type="predicted"/>
<dbReference type="InterPro" id="IPR052515">
    <property type="entry name" value="Gfo/Idh/MocA_Oxidoreductase"/>
</dbReference>
<dbReference type="Pfam" id="PF01408">
    <property type="entry name" value="GFO_IDH_MocA"/>
    <property type="match status" value="1"/>
</dbReference>